<feature type="transmembrane region" description="Helical" evidence="6">
    <location>
        <begin position="21"/>
        <end position="42"/>
    </location>
</feature>
<dbReference type="InterPro" id="IPR050250">
    <property type="entry name" value="Macrolide_Exporter_MacB"/>
</dbReference>
<evidence type="ECO:0000256" key="4">
    <source>
        <dbReference type="ARBA" id="ARBA00022989"/>
    </source>
</evidence>
<dbReference type="GO" id="GO:0005886">
    <property type="term" value="C:plasma membrane"/>
    <property type="evidence" value="ECO:0007669"/>
    <property type="project" value="UniProtKB-SubCell"/>
</dbReference>
<evidence type="ECO:0000256" key="1">
    <source>
        <dbReference type="ARBA" id="ARBA00004651"/>
    </source>
</evidence>
<organism evidence="9 10">
    <name type="scientific">Arcticibacterium luteifluviistationis</name>
    <dbReference type="NCBI Taxonomy" id="1784714"/>
    <lineage>
        <taxon>Bacteria</taxon>
        <taxon>Pseudomonadati</taxon>
        <taxon>Bacteroidota</taxon>
        <taxon>Cytophagia</taxon>
        <taxon>Cytophagales</taxon>
        <taxon>Leadbetterellaceae</taxon>
        <taxon>Arcticibacterium</taxon>
    </lineage>
</organism>
<feature type="transmembrane region" description="Helical" evidence="6">
    <location>
        <begin position="427"/>
        <end position="447"/>
    </location>
</feature>
<proteinExistence type="predicted"/>
<feature type="transmembrane region" description="Helical" evidence="6">
    <location>
        <begin position="379"/>
        <end position="402"/>
    </location>
</feature>
<name>A0A2Z4GGS6_9BACT</name>
<feature type="transmembrane region" description="Helical" evidence="6">
    <location>
        <begin position="336"/>
        <end position="359"/>
    </location>
</feature>
<protein>
    <submittedName>
        <fullName evidence="9">ABC transporter permease</fullName>
    </submittedName>
</protein>
<evidence type="ECO:0000313" key="9">
    <source>
        <dbReference type="EMBL" id="AWW00004.1"/>
    </source>
</evidence>
<gene>
    <name evidence="9" type="ORF">DJ013_18255</name>
</gene>
<dbReference type="GO" id="GO:0022857">
    <property type="term" value="F:transmembrane transporter activity"/>
    <property type="evidence" value="ECO:0007669"/>
    <property type="project" value="TreeGrafter"/>
</dbReference>
<sequence>MLRNYIKIAWRNLLKNKGFSAINIGGLALGMTVAILIGLWVYDEISFDNTHQKKDRIVQVMQHLQGNGDKNTQAWNPYPMASEIRKLYGSDFEHLSQSNGSYEVLKVGDKKAVHEGKFFEEEITDILTFDFIEGTKSALNDPYSIMLSERVAKSFFGEANAIDKVISIDDKYDVKVTAVYKDFPENSTFKSVAYVMPWKLFEIREAEWLNNMEDPWRPNFTFTYGLLAKNADLETVSAKIKDTRLRNLNERLALQKPEVFLFPMAKWHLYEEFENGINSGGRIEYVWLFGIVGLFVLFLACINFMNLSTAQSEKKAKEVGIRKAIGSKKNQLVFQYLSESVLTTTLALVISIALAFLLLPSFNEIAGKKIQIDWLSPVFWSLLIGFTLIVGLLSGSYPALYLSSFKPVKVLKGTFKAGKMASLPRKALVVVQFTVSIALIIGTLVVFQQINYAKERPLGYNQNNLIFKRISEKEQHSFEAIKNELKSKGLIEEMSESSDPPIGMGSTTTGIDWDGRDKSQNLVVPFFGVSKDYGKTIDWNVIDGRDFSDEFDDVGKAFIINEAAAELFEKGAVGTMTRWDVDQLKVIGVVDNMIVGSPYDQAQPMFYYLNDGQKSFVNIKLSGTKNITESLAGIKAVFAKFDPENAFEYEFADEAYSTKFSSLERLSKLINIFATLAILISCLGLFGLASFMAMQRSKEIGVRKVLGATVTNLWAMLSKDFIILIIISMFIAAPLAAYFMNSWLDGFDYKTNIAWWTFAVTGLGALFITLATVSYQSIKAAIVNPVESLKSE</sequence>
<dbReference type="Pfam" id="PF02687">
    <property type="entry name" value="FtsX"/>
    <property type="match status" value="2"/>
</dbReference>
<evidence type="ECO:0000259" key="8">
    <source>
        <dbReference type="Pfam" id="PF12704"/>
    </source>
</evidence>
<reference evidence="9 10" key="1">
    <citation type="submission" date="2018-05" db="EMBL/GenBank/DDBJ databases">
        <title>Complete genome sequence of Arcticibacterium luteifluviistationis SM1504T, a cytophagaceae bacterium isolated from Arctic surface seawater.</title>
        <authorList>
            <person name="Li Y."/>
            <person name="Qin Q.-L."/>
        </authorList>
    </citation>
    <scope>NUCLEOTIDE SEQUENCE [LARGE SCALE GENOMIC DNA]</scope>
    <source>
        <strain evidence="9 10">SM1504</strain>
    </source>
</reference>
<feature type="domain" description="ABC3 transporter permease C-terminal" evidence="7">
    <location>
        <begin position="671"/>
        <end position="785"/>
    </location>
</feature>
<feature type="domain" description="MacB-like periplasmic core" evidence="8">
    <location>
        <begin position="20"/>
        <end position="242"/>
    </location>
</feature>
<dbReference type="InterPro" id="IPR003838">
    <property type="entry name" value="ABC3_permease_C"/>
</dbReference>
<dbReference type="InterPro" id="IPR025857">
    <property type="entry name" value="MacB_PCD"/>
</dbReference>
<keyword evidence="3 6" id="KW-0812">Transmembrane</keyword>
<dbReference type="OrthoDB" id="5933722at2"/>
<dbReference type="RefSeq" id="WP_111373371.1">
    <property type="nucleotide sequence ID" value="NZ_CP029480.1"/>
</dbReference>
<feature type="domain" description="MacB-like periplasmic core" evidence="8">
    <location>
        <begin position="435"/>
        <end position="630"/>
    </location>
</feature>
<dbReference type="Proteomes" id="UP000249873">
    <property type="component" value="Chromosome"/>
</dbReference>
<feature type="domain" description="ABC3 transporter permease C-terminal" evidence="7">
    <location>
        <begin position="291"/>
        <end position="404"/>
    </location>
</feature>
<feature type="transmembrane region" description="Helical" evidence="6">
    <location>
        <begin position="285"/>
        <end position="307"/>
    </location>
</feature>
<feature type="transmembrane region" description="Helical" evidence="6">
    <location>
        <begin position="721"/>
        <end position="741"/>
    </location>
</feature>
<dbReference type="AlphaFoldDB" id="A0A2Z4GGS6"/>
<comment type="subcellular location">
    <subcellularLocation>
        <location evidence="1">Cell membrane</location>
        <topology evidence="1">Multi-pass membrane protein</topology>
    </subcellularLocation>
</comment>
<keyword evidence="4 6" id="KW-1133">Transmembrane helix</keyword>
<keyword evidence="2" id="KW-1003">Cell membrane</keyword>
<evidence type="ECO:0000256" key="5">
    <source>
        <dbReference type="ARBA" id="ARBA00023136"/>
    </source>
</evidence>
<dbReference type="EMBL" id="CP029480">
    <property type="protein sequence ID" value="AWW00004.1"/>
    <property type="molecule type" value="Genomic_DNA"/>
</dbReference>
<dbReference type="Pfam" id="PF12704">
    <property type="entry name" value="MacB_PCD"/>
    <property type="match status" value="2"/>
</dbReference>
<evidence type="ECO:0000259" key="7">
    <source>
        <dbReference type="Pfam" id="PF02687"/>
    </source>
</evidence>
<feature type="transmembrane region" description="Helical" evidence="6">
    <location>
        <begin position="669"/>
        <end position="694"/>
    </location>
</feature>
<dbReference type="PANTHER" id="PTHR30572:SF18">
    <property type="entry name" value="ABC-TYPE MACROLIDE FAMILY EXPORT SYSTEM PERMEASE COMPONENT 2"/>
    <property type="match status" value="1"/>
</dbReference>
<keyword evidence="10" id="KW-1185">Reference proteome</keyword>
<dbReference type="PANTHER" id="PTHR30572">
    <property type="entry name" value="MEMBRANE COMPONENT OF TRANSPORTER-RELATED"/>
    <property type="match status" value="1"/>
</dbReference>
<evidence type="ECO:0000256" key="2">
    <source>
        <dbReference type="ARBA" id="ARBA00022475"/>
    </source>
</evidence>
<feature type="transmembrane region" description="Helical" evidence="6">
    <location>
        <begin position="753"/>
        <end position="773"/>
    </location>
</feature>
<keyword evidence="5 6" id="KW-0472">Membrane</keyword>
<accession>A0A2Z4GGS6</accession>
<dbReference type="KEGG" id="als:DJ013_18255"/>
<evidence type="ECO:0000256" key="3">
    <source>
        <dbReference type="ARBA" id="ARBA00022692"/>
    </source>
</evidence>
<evidence type="ECO:0000256" key="6">
    <source>
        <dbReference type="SAM" id="Phobius"/>
    </source>
</evidence>
<evidence type="ECO:0000313" key="10">
    <source>
        <dbReference type="Proteomes" id="UP000249873"/>
    </source>
</evidence>